<comment type="caution">
    <text evidence="2">The sequence shown here is derived from an EMBL/GenBank/DDBJ whole genome shotgun (WGS) entry which is preliminary data.</text>
</comment>
<keyword evidence="3" id="KW-1185">Reference proteome</keyword>
<dbReference type="Proteomes" id="UP000604825">
    <property type="component" value="Unassembled WGS sequence"/>
</dbReference>
<feature type="transmembrane region" description="Helical" evidence="1">
    <location>
        <begin position="168"/>
        <end position="188"/>
    </location>
</feature>
<keyword evidence="1" id="KW-0812">Transmembrane</keyword>
<keyword evidence="1" id="KW-1133">Transmembrane helix</keyword>
<reference evidence="2" key="1">
    <citation type="submission" date="2020-10" db="EMBL/GenBank/DDBJ databases">
        <authorList>
            <person name="Han B."/>
            <person name="Lu T."/>
            <person name="Zhao Q."/>
            <person name="Huang X."/>
            <person name="Zhao Y."/>
        </authorList>
    </citation>
    <scope>NUCLEOTIDE SEQUENCE</scope>
</reference>
<evidence type="ECO:0008006" key="4">
    <source>
        <dbReference type="Google" id="ProtNLM"/>
    </source>
</evidence>
<dbReference type="AlphaFoldDB" id="A0A811MN70"/>
<evidence type="ECO:0000313" key="2">
    <source>
        <dbReference type="EMBL" id="CAD6207061.1"/>
    </source>
</evidence>
<proteinExistence type="predicted"/>
<gene>
    <name evidence="2" type="ORF">NCGR_LOCUS4686</name>
</gene>
<accession>A0A811MN70</accession>
<dbReference type="EMBL" id="CAJGYO010000001">
    <property type="protein sequence ID" value="CAD6207061.1"/>
    <property type="molecule type" value="Genomic_DNA"/>
</dbReference>
<organism evidence="2 3">
    <name type="scientific">Miscanthus lutarioriparius</name>
    <dbReference type="NCBI Taxonomy" id="422564"/>
    <lineage>
        <taxon>Eukaryota</taxon>
        <taxon>Viridiplantae</taxon>
        <taxon>Streptophyta</taxon>
        <taxon>Embryophyta</taxon>
        <taxon>Tracheophyta</taxon>
        <taxon>Spermatophyta</taxon>
        <taxon>Magnoliopsida</taxon>
        <taxon>Liliopsida</taxon>
        <taxon>Poales</taxon>
        <taxon>Poaceae</taxon>
        <taxon>PACMAD clade</taxon>
        <taxon>Panicoideae</taxon>
        <taxon>Andropogonodae</taxon>
        <taxon>Andropogoneae</taxon>
        <taxon>Saccharinae</taxon>
        <taxon>Miscanthus</taxon>
    </lineage>
</organism>
<evidence type="ECO:0000256" key="1">
    <source>
        <dbReference type="SAM" id="Phobius"/>
    </source>
</evidence>
<protein>
    <recommendedName>
        <fullName evidence="4">Zinc finger GRF-type domain-containing protein</fullName>
    </recommendedName>
</protein>
<sequence length="189" mass="21061">MASSSQSTPFGASHSAYRDELRIPELEPYRDEAGFLPLVPCSKCGTLLIGRVSHKEGSKGKRFYKCPLLEHTDYACRTYYFEEHYVPLLVSKGVLPRHFSQLRGRDGMGLEVMKDGKDMLKACQGVDACQELMESAVIHLKDSEALLKALVDSNSKLMTKMDKIGERLLVVGAVKVFILVLVLLVLLVK</sequence>
<name>A0A811MN70_9POAL</name>
<evidence type="ECO:0000313" key="3">
    <source>
        <dbReference type="Proteomes" id="UP000604825"/>
    </source>
</evidence>
<keyword evidence="1" id="KW-0472">Membrane</keyword>